<dbReference type="GO" id="GO:0016020">
    <property type="term" value="C:membrane"/>
    <property type="evidence" value="ECO:0007669"/>
    <property type="project" value="InterPro"/>
</dbReference>
<sequence length="907" mass="96674">MNVLLGQSGALLGSKSGSPLYVNLGNVCSGSNPIWSGTKTWGDVYPCNLNAGSIVSAGVLFSLTAVVVGAVLHMLLLRWPKGDETQAWGARMNKLSTLIKRGGAALFSSMAMYTMGLAIFVFLLILVIFSSRAASDATDGIRVAAGYIIAVVLCLGIVLISVNNAGEAFTRAARSAMQMGGVSGSLRTAYSSGSVSGMLTIGFVLFFMCVYYLFMSLGRSRDAYSQYGNKCNLAGVFCGQTLGWRETTGFVYGVTTVTIMVRGMAGIFAKAAEVGSELIFKLEPDQAADPSRNPASIADQTGAVSVDAAAMLMDLIETVLFIVFAAEVLAQGHAPRMALPIWCMSATVVSGLAAYGFVRCSNAQVATVGERYRNMMWGLRIALYVCAIVNIFVFAIATGILYRGYPSRFGGEKEGWYFFSCLLLGDIASLFVWEANSYFTATATSPTRSVAAAGITGAATMFIQGTGVGLISLLPTGLVLMLLIISCGAIAGQYGIAMGALGFVSVAWFVVAVACLAPVTYNADESCNQSETAGVRETTVSLFLCGESCASESRAWSSAAAVLAGFSILAAFKQEAGLGALMMGGTESDSASEGIMFACAVAGALTPLFVAGINVLAIGKGPALLRRFKMATMEIFSKRLANPLRKYRFWDAEMKAAVAACGELMDIAGEIVQRYKERNTEEQIRQDTGIMAHILRTPYPSDKARNADVVTMLLAGHDTTGFSVAWILVELARNPNILRKLRAELDAVNPKMLPWTLEMLKNTPYQDSVIKETFRLWPASALGPTLRSPDRDIDIGGGKVLPKGCIIACVPKPALRMGIADPDSFIPERWSDPGNPDLEALEQMSHMPFGAGKRVCIGQNLANAEIRMAIASIVQRFDMTLAHEPTTDFFGSLKPGGAKIKPTFREY</sequence>
<keyword evidence="12" id="KW-0406">Ion transport</keyword>
<proteinExistence type="inferred from homology"/>
<dbReference type="PANTHER" id="PTHR24305">
    <property type="entry name" value="CYTOCHROME P450"/>
    <property type="match status" value="1"/>
</dbReference>
<evidence type="ECO:0000256" key="13">
    <source>
        <dbReference type="ARBA" id="ARBA00023136"/>
    </source>
</evidence>
<protein>
    <recommendedName>
        <fullName evidence="4">H(+)-exporting diphosphatase</fullName>
        <ecNumber evidence="4">7.1.3.1</ecNumber>
    </recommendedName>
</protein>
<keyword evidence="13 15" id="KW-0472">Membrane</keyword>
<evidence type="ECO:0000256" key="9">
    <source>
        <dbReference type="ARBA" id="ARBA00022967"/>
    </source>
</evidence>
<evidence type="ECO:0000256" key="14">
    <source>
        <dbReference type="PIRSR" id="PIRSR602403-1"/>
    </source>
</evidence>
<feature type="transmembrane region" description="Helical" evidence="15">
    <location>
        <begin position="594"/>
        <end position="619"/>
    </location>
</feature>
<dbReference type="GO" id="GO:0004427">
    <property type="term" value="F:inorganic diphosphate phosphatase activity"/>
    <property type="evidence" value="ECO:0007669"/>
    <property type="project" value="InterPro"/>
</dbReference>
<comment type="similarity">
    <text evidence="3">Belongs to the cytochrome P450 family.</text>
</comment>
<evidence type="ECO:0000313" key="16">
    <source>
        <dbReference type="EMBL" id="CAD8964054.1"/>
    </source>
</evidence>
<evidence type="ECO:0000256" key="3">
    <source>
        <dbReference type="ARBA" id="ARBA00010617"/>
    </source>
</evidence>
<comment type="cofactor">
    <cofactor evidence="1 14">
        <name>heme</name>
        <dbReference type="ChEBI" id="CHEBI:30413"/>
    </cofactor>
</comment>
<feature type="transmembrane region" description="Helical" evidence="15">
    <location>
        <begin position="308"/>
        <end position="330"/>
    </location>
</feature>
<dbReference type="InterPro" id="IPR004131">
    <property type="entry name" value="PPase-energised_H-pump"/>
</dbReference>
<dbReference type="Gene3D" id="1.10.630.10">
    <property type="entry name" value="Cytochrome P450"/>
    <property type="match status" value="1"/>
</dbReference>
<feature type="transmembrane region" description="Helical" evidence="15">
    <location>
        <begin position="497"/>
        <end position="519"/>
    </location>
</feature>
<comment type="subcellular location">
    <subcellularLocation>
        <location evidence="2">Endomembrane system</location>
        <topology evidence="2">Multi-pass membrane protein</topology>
    </subcellularLocation>
</comment>
<evidence type="ECO:0000256" key="5">
    <source>
        <dbReference type="ARBA" id="ARBA00022448"/>
    </source>
</evidence>
<dbReference type="PANTHER" id="PTHR24305:SF166">
    <property type="entry name" value="CYTOCHROME P450 12A4, MITOCHONDRIAL-RELATED"/>
    <property type="match status" value="1"/>
</dbReference>
<feature type="transmembrane region" description="Helical" evidence="15">
    <location>
        <begin position="414"/>
        <end position="433"/>
    </location>
</feature>
<dbReference type="PRINTS" id="PR00465">
    <property type="entry name" value="EP450IV"/>
</dbReference>
<dbReference type="GO" id="GO:0009678">
    <property type="term" value="F:diphosphate hydrolysis-driven proton transmembrane transporter activity"/>
    <property type="evidence" value="ECO:0007669"/>
    <property type="project" value="UniProtKB-EC"/>
</dbReference>
<evidence type="ECO:0000256" key="4">
    <source>
        <dbReference type="ARBA" id="ARBA00013242"/>
    </source>
</evidence>
<dbReference type="GO" id="GO:0020037">
    <property type="term" value="F:heme binding"/>
    <property type="evidence" value="ECO:0007669"/>
    <property type="project" value="InterPro"/>
</dbReference>
<accession>A0A7S1E2F3</accession>
<evidence type="ECO:0000256" key="10">
    <source>
        <dbReference type="ARBA" id="ARBA00022989"/>
    </source>
</evidence>
<evidence type="ECO:0000256" key="11">
    <source>
        <dbReference type="ARBA" id="ARBA00023004"/>
    </source>
</evidence>
<keyword evidence="10 15" id="KW-1133">Transmembrane helix</keyword>
<evidence type="ECO:0000256" key="8">
    <source>
        <dbReference type="ARBA" id="ARBA00022842"/>
    </source>
</evidence>
<dbReference type="EMBL" id="HBFX01027404">
    <property type="protein sequence ID" value="CAD8964054.1"/>
    <property type="molecule type" value="Transcribed_RNA"/>
</dbReference>
<feature type="transmembrane region" description="Helical" evidence="15">
    <location>
        <begin position="470"/>
        <end position="491"/>
    </location>
</feature>
<evidence type="ECO:0000256" key="7">
    <source>
        <dbReference type="ARBA" id="ARBA00022723"/>
    </source>
</evidence>
<dbReference type="PROSITE" id="PS00086">
    <property type="entry name" value="CYTOCHROME_P450"/>
    <property type="match status" value="1"/>
</dbReference>
<keyword evidence="8" id="KW-0460">Magnesium</keyword>
<keyword evidence="9" id="KW-1278">Translocase</keyword>
<feature type="transmembrane region" description="Helical" evidence="15">
    <location>
        <begin position="141"/>
        <end position="162"/>
    </location>
</feature>
<dbReference type="Pfam" id="PF00067">
    <property type="entry name" value="p450"/>
    <property type="match status" value="1"/>
</dbReference>
<dbReference type="PRINTS" id="PR00385">
    <property type="entry name" value="P450"/>
</dbReference>
<dbReference type="GO" id="GO:0012505">
    <property type="term" value="C:endomembrane system"/>
    <property type="evidence" value="ECO:0007669"/>
    <property type="project" value="UniProtKB-SubCell"/>
</dbReference>
<dbReference type="SUPFAM" id="SSF48264">
    <property type="entry name" value="Cytochrome P450"/>
    <property type="match status" value="1"/>
</dbReference>
<dbReference type="GO" id="GO:0005506">
    <property type="term" value="F:iron ion binding"/>
    <property type="evidence" value="ECO:0007669"/>
    <property type="project" value="InterPro"/>
</dbReference>
<dbReference type="AlphaFoldDB" id="A0A7S1E2F3"/>
<feature type="transmembrane region" description="Helical" evidence="15">
    <location>
        <begin position="98"/>
        <end position="129"/>
    </location>
</feature>
<dbReference type="InterPro" id="IPR017972">
    <property type="entry name" value="Cyt_P450_CS"/>
</dbReference>
<feature type="binding site" description="axial binding residue" evidence="14">
    <location>
        <position position="856"/>
    </location>
    <ligand>
        <name>heme</name>
        <dbReference type="ChEBI" id="CHEBI:30413"/>
    </ligand>
    <ligandPart>
        <name>Fe</name>
        <dbReference type="ChEBI" id="CHEBI:18248"/>
    </ligandPart>
</feature>
<feature type="transmembrane region" description="Helical" evidence="15">
    <location>
        <begin position="337"/>
        <end position="357"/>
    </location>
</feature>
<evidence type="ECO:0000256" key="2">
    <source>
        <dbReference type="ARBA" id="ARBA00004127"/>
    </source>
</evidence>
<dbReference type="InterPro" id="IPR001128">
    <property type="entry name" value="Cyt_P450"/>
</dbReference>
<evidence type="ECO:0000256" key="1">
    <source>
        <dbReference type="ARBA" id="ARBA00001971"/>
    </source>
</evidence>
<name>A0A7S1E2F3_HEMAN</name>
<dbReference type="InterPro" id="IPR036396">
    <property type="entry name" value="Cyt_P450_sf"/>
</dbReference>
<evidence type="ECO:0000256" key="15">
    <source>
        <dbReference type="SAM" id="Phobius"/>
    </source>
</evidence>
<dbReference type="GO" id="GO:0004497">
    <property type="term" value="F:monooxygenase activity"/>
    <property type="evidence" value="ECO:0007669"/>
    <property type="project" value="InterPro"/>
</dbReference>
<feature type="transmembrane region" description="Helical" evidence="15">
    <location>
        <begin position="54"/>
        <end position="77"/>
    </location>
</feature>
<dbReference type="Pfam" id="PF03030">
    <property type="entry name" value="H_PPase"/>
    <property type="match status" value="1"/>
</dbReference>
<evidence type="ECO:0000256" key="6">
    <source>
        <dbReference type="ARBA" id="ARBA00022692"/>
    </source>
</evidence>
<dbReference type="InterPro" id="IPR050121">
    <property type="entry name" value="Cytochrome_P450_monoxygenase"/>
</dbReference>
<feature type="transmembrane region" description="Helical" evidence="15">
    <location>
        <begin position="195"/>
        <end position="214"/>
    </location>
</feature>
<keyword evidence="5" id="KW-0813">Transport</keyword>
<keyword evidence="6 15" id="KW-0812">Transmembrane</keyword>
<keyword evidence="11 14" id="KW-0408">Iron</keyword>
<feature type="transmembrane region" description="Helical" evidence="15">
    <location>
        <begin position="377"/>
        <end position="402"/>
    </location>
</feature>
<keyword evidence="7 14" id="KW-0479">Metal-binding</keyword>
<dbReference type="InterPro" id="IPR002403">
    <property type="entry name" value="Cyt_P450_E_grp-IV"/>
</dbReference>
<dbReference type="GO" id="GO:0016705">
    <property type="term" value="F:oxidoreductase activity, acting on paired donors, with incorporation or reduction of molecular oxygen"/>
    <property type="evidence" value="ECO:0007669"/>
    <property type="project" value="InterPro"/>
</dbReference>
<reference evidence="16" key="1">
    <citation type="submission" date="2021-01" db="EMBL/GenBank/DDBJ databases">
        <authorList>
            <person name="Corre E."/>
            <person name="Pelletier E."/>
            <person name="Niang G."/>
            <person name="Scheremetjew M."/>
            <person name="Finn R."/>
            <person name="Kale V."/>
            <person name="Holt S."/>
            <person name="Cochrane G."/>
            <person name="Meng A."/>
            <person name="Brown T."/>
            <person name="Cohen L."/>
        </authorList>
    </citation>
    <scope>NUCLEOTIDE SEQUENCE</scope>
    <source>
        <strain evidence="16">CCMP644</strain>
    </source>
</reference>
<dbReference type="EC" id="7.1.3.1" evidence="4"/>
<evidence type="ECO:0000256" key="12">
    <source>
        <dbReference type="ARBA" id="ARBA00023065"/>
    </source>
</evidence>
<organism evidence="16">
    <name type="scientific">Hemiselmis andersenii</name>
    <name type="common">Cryptophyte alga</name>
    <dbReference type="NCBI Taxonomy" id="464988"/>
    <lineage>
        <taxon>Eukaryota</taxon>
        <taxon>Cryptophyceae</taxon>
        <taxon>Cryptomonadales</taxon>
        <taxon>Hemiselmidaceae</taxon>
        <taxon>Hemiselmis</taxon>
    </lineage>
</organism>
<keyword evidence="14" id="KW-0349">Heme</keyword>
<gene>
    <name evidence="16" type="ORF">HAND00432_LOCUS16583</name>
</gene>